<dbReference type="Pfam" id="PF00842">
    <property type="entry name" value="Ala_racemase_C"/>
    <property type="match status" value="1"/>
</dbReference>
<dbReference type="CDD" id="cd00430">
    <property type="entry name" value="PLPDE_III_AR"/>
    <property type="match status" value="1"/>
</dbReference>
<evidence type="ECO:0000256" key="5">
    <source>
        <dbReference type="PIRSR" id="PIRSR600821-50"/>
    </source>
</evidence>
<feature type="domain" description="Alanine racemase C-terminal" evidence="7">
    <location>
        <begin position="249"/>
        <end position="377"/>
    </location>
</feature>
<keyword evidence="9" id="KW-1185">Reference proteome</keyword>
<dbReference type="EMBL" id="JXBB01000007">
    <property type="protein sequence ID" value="OAR04976.1"/>
    <property type="molecule type" value="Genomic_DNA"/>
</dbReference>
<dbReference type="NCBIfam" id="TIGR00492">
    <property type="entry name" value="alr"/>
    <property type="match status" value="1"/>
</dbReference>
<keyword evidence="2 4" id="KW-0663">Pyridoxal phosphate</keyword>
<comment type="cofactor">
    <cofactor evidence="1 4 5">
        <name>pyridoxal 5'-phosphate</name>
        <dbReference type="ChEBI" id="CHEBI:597326"/>
    </cofactor>
</comment>
<feature type="active site" description="Proton acceptor; specific for L-alanine" evidence="4">
    <location>
        <position position="270"/>
    </location>
</feature>
<keyword evidence="3 4" id="KW-0413">Isomerase</keyword>
<dbReference type="InterPro" id="IPR001608">
    <property type="entry name" value="Ala_racemase_N"/>
</dbReference>
<dbReference type="GO" id="GO:0005829">
    <property type="term" value="C:cytosol"/>
    <property type="evidence" value="ECO:0007669"/>
    <property type="project" value="TreeGrafter"/>
</dbReference>
<comment type="catalytic activity">
    <reaction evidence="4">
        <text>L-alanine = D-alanine</text>
        <dbReference type="Rhea" id="RHEA:20249"/>
        <dbReference type="ChEBI" id="CHEBI:57416"/>
        <dbReference type="ChEBI" id="CHEBI:57972"/>
        <dbReference type="EC" id="5.1.1.1"/>
    </reaction>
</comment>
<dbReference type="InterPro" id="IPR009006">
    <property type="entry name" value="Ala_racemase/Decarboxylase_C"/>
</dbReference>
<dbReference type="FunFam" id="3.20.20.10:FF:000002">
    <property type="entry name" value="Alanine racemase"/>
    <property type="match status" value="1"/>
</dbReference>
<evidence type="ECO:0000256" key="2">
    <source>
        <dbReference type="ARBA" id="ARBA00022898"/>
    </source>
</evidence>
<evidence type="ECO:0000256" key="6">
    <source>
        <dbReference type="PIRSR" id="PIRSR600821-52"/>
    </source>
</evidence>
<feature type="binding site" evidence="4 6">
    <location>
        <position position="138"/>
    </location>
    <ligand>
        <name>substrate</name>
    </ligand>
</feature>
<dbReference type="GO" id="GO:0008784">
    <property type="term" value="F:alanine racemase activity"/>
    <property type="evidence" value="ECO:0007669"/>
    <property type="project" value="UniProtKB-UniRule"/>
</dbReference>
<dbReference type="HAMAP" id="MF_01201">
    <property type="entry name" value="Ala_racemase"/>
    <property type="match status" value="1"/>
</dbReference>
<accession>A0A179IQL6</accession>
<dbReference type="PANTHER" id="PTHR30511">
    <property type="entry name" value="ALANINE RACEMASE"/>
    <property type="match status" value="1"/>
</dbReference>
<name>A0A179IQL6_HYDSH</name>
<protein>
    <recommendedName>
        <fullName evidence="4">Alanine racemase</fullName>
        <ecNumber evidence="4">5.1.1.1</ecNumber>
    </recommendedName>
</protein>
<reference evidence="8 9" key="1">
    <citation type="submission" date="2015-09" db="EMBL/GenBank/DDBJ databases">
        <title>Draft genome sequence of Hydrogenibacillus schlegelii DSM 2000.</title>
        <authorList>
            <person name="Hemp J."/>
        </authorList>
    </citation>
    <scope>NUCLEOTIDE SEQUENCE [LARGE SCALE GENOMIC DNA]</scope>
    <source>
        <strain evidence="8 9">MA 48</strain>
    </source>
</reference>
<dbReference type="InterPro" id="IPR011079">
    <property type="entry name" value="Ala_racemase_C"/>
</dbReference>
<dbReference type="UniPathway" id="UPA00042">
    <property type="reaction ID" value="UER00497"/>
</dbReference>
<evidence type="ECO:0000313" key="9">
    <source>
        <dbReference type="Proteomes" id="UP000243024"/>
    </source>
</evidence>
<evidence type="ECO:0000256" key="4">
    <source>
        <dbReference type="HAMAP-Rule" id="MF_01201"/>
    </source>
</evidence>
<comment type="pathway">
    <text evidence="4">Amino-acid biosynthesis; D-alanine biosynthesis; D-alanine from L-alanine: step 1/1.</text>
</comment>
<evidence type="ECO:0000259" key="7">
    <source>
        <dbReference type="SMART" id="SM01005"/>
    </source>
</evidence>
<dbReference type="InterPro" id="IPR000821">
    <property type="entry name" value="Ala_racemase"/>
</dbReference>
<dbReference type="InterPro" id="IPR029066">
    <property type="entry name" value="PLP-binding_barrel"/>
</dbReference>
<organism evidence="8 9">
    <name type="scientific">Hydrogenibacillus schlegelii</name>
    <name type="common">Bacillus schlegelii</name>
    <dbReference type="NCBI Taxonomy" id="1484"/>
    <lineage>
        <taxon>Bacteria</taxon>
        <taxon>Bacillati</taxon>
        <taxon>Bacillota</taxon>
        <taxon>Bacilli</taxon>
        <taxon>Bacillales</taxon>
        <taxon>Bacillales Family X. Incertae Sedis</taxon>
        <taxon>Hydrogenibacillus</taxon>
    </lineage>
</organism>
<evidence type="ECO:0000313" key="8">
    <source>
        <dbReference type="EMBL" id="OAR04976.1"/>
    </source>
</evidence>
<dbReference type="Gene3D" id="3.20.20.10">
    <property type="entry name" value="Alanine racemase"/>
    <property type="match status" value="1"/>
</dbReference>
<sequence length="391" mass="40946">MSRIACRSTTIVLDLSALRHNLQTIRARLPQGTGVIAVVKDNAYGHGAREIAEAALRAGAGALAVATVGEALELRAAGIGAPVLVFGPYAASCVADAQAQGLTLTVFDRHQVDLIRQGLSPLLPPLRVHLKVDTGMRRYGFRSPDEAADAVRALRSLGRVEVEGLYSHYAAADDLDGDSADGQFARFQAMAAALGEAGLLPPVLHFSNSAAALRYPERSLSAVRLGIALYGLSPAPGFLERLGIALRPVLTLRSSIAQVVEVPAGTAVSYGGTYVADRPRRLATVPVGYGDGYDRRFSNRGEVLVRGRRVPVVGRVTMDAIVVDVTDVPQAAPGEEVVVIGRQGSEAITAEALAEALGTIPYEVVTRLSRRIPRVVVEGEADGPAAGAVGA</sequence>
<dbReference type="Proteomes" id="UP000243024">
    <property type="component" value="Unassembled WGS sequence"/>
</dbReference>
<feature type="active site" description="Proton acceptor; specific for D-alanine" evidence="4">
    <location>
        <position position="40"/>
    </location>
</feature>
<dbReference type="SUPFAM" id="SSF51419">
    <property type="entry name" value="PLP-binding barrel"/>
    <property type="match status" value="1"/>
</dbReference>
<dbReference type="AlphaFoldDB" id="A0A179IQL6"/>
<dbReference type="PANTHER" id="PTHR30511:SF0">
    <property type="entry name" value="ALANINE RACEMASE, CATABOLIC-RELATED"/>
    <property type="match status" value="1"/>
</dbReference>
<comment type="similarity">
    <text evidence="4">Belongs to the alanine racemase family.</text>
</comment>
<feature type="binding site" evidence="4 6">
    <location>
        <position position="318"/>
    </location>
    <ligand>
        <name>substrate</name>
    </ligand>
</feature>
<comment type="function">
    <text evidence="4">Catalyzes the interconversion of L-alanine and D-alanine. May also act on other amino acids.</text>
</comment>
<evidence type="ECO:0000256" key="3">
    <source>
        <dbReference type="ARBA" id="ARBA00023235"/>
    </source>
</evidence>
<dbReference type="SUPFAM" id="SSF50621">
    <property type="entry name" value="Alanine racemase C-terminal domain-like"/>
    <property type="match status" value="1"/>
</dbReference>
<dbReference type="STRING" id="1484.SA87_10300"/>
<dbReference type="GO" id="GO:0030170">
    <property type="term" value="F:pyridoxal phosphate binding"/>
    <property type="evidence" value="ECO:0007669"/>
    <property type="project" value="UniProtKB-UniRule"/>
</dbReference>
<proteinExistence type="inferred from homology"/>
<comment type="caution">
    <text evidence="8">The sequence shown here is derived from an EMBL/GenBank/DDBJ whole genome shotgun (WGS) entry which is preliminary data.</text>
</comment>
<feature type="modified residue" description="N6-(pyridoxal phosphate)lysine" evidence="4 5">
    <location>
        <position position="40"/>
    </location>
</feature>
<dbReference type="PROSITE" id="PS00395">
    <property type="entry name" value="ALANINE_RACEMASE"/>
    <property type="match status" value="1"/>
</dbReference>
<dbReference type="RefSeq" id="WP_066441266.1">
    <property type="nucleotide sequence ID" value="NZ_CBCSAS010000007.1"/>
</dbReference>
<dbReference type="Pfam" id="PF01168">
    <property type="entry name" value="Ala_racemase_N"/>
    <property type="match status" value="1"/>
</dbReference>
<dbReference type="InterPro" id="IPR020622">
    <property type="entry name" value="Ala_racemase_pyridoxalP-BS"/>
</dbReference>
<dbReference type="Gene3D" id="2.40.37.10">
    <property type="entry name" value="Lyase, Ornithine Decarboxylase, Chain A, domain 1"/>
    <property type="match status" value="1"/>
</dbReference>
<dbReference type="PRINTS" id="PR00992">
    <property type="entry name" value="ALARACEMASE"/>
</dbReference>
<evidence type="ECO:0000256" key="1">
    <source>
        <dbReference type="ARBA" id="ARBA00001933"/>
    </source>
</evidence>
<gene>
    <name evidence="8" type="ORF">SA87_10300</name>
</gene>
<dbReference type="EC" id="5.1.1.1" evidence="4"/>
<dbReference type="SMART" id="SM01005">
    <property type="entry name" value="Ala_racemase_C"/>
    <property type="match status" value="1"/>
</dbReference>
<dbReference type="GO" id="GO:0030632">
    <property type="term" value="P:D-alanine biosynthetic process"/>
    <property type="evidence" value="ECO:0007669"/>
    <property type="project" value="UniProtKB-UniRule"/>
</dbReference>